<evidence type="ECO:0000259" key="1">
    <source>
        <dbReference type="Pfam" id="PF03807"/>
    </source>
</evidence>
<dbReference type="AlphaFoldDB" id="F8IJB7"/>
<dbReference type="STRING" id="1048834.TC41_1505"/>
<feature type="domain" description="Phosphogluconate dehydrogenase NAD-binding putative C-terminal" evidence="2">
    <location>
        <begin position="201"/>
        <end position="269"/>
    </location>
</feature>
<dbReference type="Gene3D" id="1.10.1040.10">
    <property type="entry name" value="N-(1-d-carboxylethyl)-l-norvaline Dehydrogenase, domain 2"/>
    <property type="match status" value="1"/>
</dbReference>
<dbReference type="HOGENOM" id="CLU_052530_1_1_9"/>
<dbReference type="Proteomes" id="UP000000292">
    <property type="component" value="Chromosome"/>
</dbReference>
<dbReference type="EMBL" id="CP002902">
    <property type="protein sequence ID" value="AEJ43437.1"/>
    <property type="molecule type" value="Genomic_DNA"/>
</dbReference>
<dbReference type="Pfam" id="PF09130">
    <property type="entry name" value="DUF1932"/>
    <property type="match status" value="1"/>
</dbReference>
<dbReference type="Pfam" id="PF03807">
    <property type="entry name" value="F420_oxidored"/>
    <property type="match status" value="1"/>
</dbReference>
<evidence type="ECO:0000259" key="2">
    <source>
        <dbReference type="Pfam" id="PF09130"/>
    </source>
</evidence>
<dbReference type="PANTHER" id="PTHR43580">
    <property type="entry name" value="OXIDOREDUCTASE GLYR1-RELATED"/>
    <property type="match status" value="1"/>
</dbReference>
<gene>
    <name evidence="3" type="ordered locus">TC41_1505</name>
</gene>
<dbReference type="InterPro" id="IPR051265">
    <property type="entry name" value="HIBADH-related_NP60_sf"/>
</dbReference>
<evidence type="ECO:0000313" key="4">
    <source>
        <dbReference type="Proteomes" id="UP000000292"/>
    </source>
</evidence>
<feature type="domain" description="Pyrroline-5-carboxylate reductase catalytic N-terminal" evidence="1">
    <location>
        <begin position="13"/>
        <end position="100"/>
    </location>
</feature>
<organism evidence="3 4">
    <name type="scientific">Alicyclobacillus acidocaldarius (strain Tc-4-1)</name>
    <name type="common">Bacillus acidocaldarius</name>
    <dbReference type="NCBI Taxonomy" id="1048834"/>
    <lineage>
        <taxon>Bacteria</taxon>
        <taxon>Bacillati</taxon>
        <taxon>Bacillota</taxon>
        <taxon>Bacilli</taxon>
        <taxon>Bacillales</taxon>
        <taxon>Alicyclobacillaceae</taxon>
        <taxon>Alicyclobacillus</taxon>
    </lineage>
</organism>
<dbReference type="SUPFAM" id="SSF51735">
    <property type="entry name" value="NAD(P)-binding Rossmann-fold domains"/>
    <property type="match status" value="1"/>
</dbReference>
<dbReference type="InterPro" id="IPR015814">
    <property type="entry name" value="Pgluconate_DH_NAD-bd_C"/>
</dbReference>
<evidence type="ECO:0000313" key="3">
    <source>
        <dbReference type="EMBL" id="AEJ43437.1"/>
    </source>
</evidence>
<dbReference type="PANTHER" id="PTHR43580:SF2">
    <property type="entry name" value="CYTOKINE-LIKE NUCLEAR FACTOR N-PAC"/>
    <property type="match status" value="1"/>
</dbReference>
<proteinExistence type="predicted"/>
<dbReference type="PATRIC" id="fig|1048834.4.peg.1428"/>
<protein>
    <submittedName>
        <fullName evidence="3">NAD-binding phsophogluconase dehydrogenase-like protein</fullName>
    </submittedName>
</protein>
<accession>F8IJB7</accession>
<dbReference type="eggNOG" id="COG0287">
    <property type="taxonomic scope" value="Bacteria"/>
</dbReference>
<dbReference type="KEGG" id="aad:TC41_1505"/>
<dbReference type="InterPro" id="IPR028939">
    <property type="entry name" value="P5C_Rdtase_cat_N"/>
</dbReference>
<sequence length="315" mass="33236">MRYQNNGRASGMKLGFIGFGEAASAIAAGLRQAGTLDLLVYDAAPSDTWKTRAQDLGASCKASVAEVAVESDVIFSLVPAQAALEVAKQAAPHLSDGALYADFTSCSPAVKRAIGEVISQNRPSVQYAAVAVMSAVKPHGHRVPLVVDGDGAHRFQETFAPYGCQIEVLDGEVGGAALLKMCRSAVLKGLEALFLEALLAAEKMGLADRVLDSLDASFPDHHLRDLALYLVGRNLEHAERRAHELGEVVETLRSISVKPLVAEGGYRRLTRAAEVRAAMGERPDGVGAWLRALARAEAVPGKANGVAASERSKDA</sequence>
<dbReference type="SUPFAM" id="SSF48179">
    <property type="entry name" value="6-phosphogluconate dehydrogenase C-terminal domain-like"/>
    <property type="match status" value="1"/>
</dbReference>
<name>F8IJB7_ALIAT</name>
<reference evidence="4" key="2">
    <citation type="submission" date="2011-06" db="EMBL/GenBank/DDBJ databases">
        <title>The complete genome sequence of Alicyclobacillus acidocaldarius sp. Tc-4-1.</title>
        <authorList>
            <person name="Chen Y."/>
            <person name="He Y."/>
            <person name="Dong Z."/>
            <person name="Hu S."/>
        </authorList>
    </citation>
    <scope>NUCLEOTIDE SEQUENCE [LARGE SCALE GENOMIC DNA]</scope>
    <source>
        <strain evidence="4">Tc-4-1</strain>
    </source>
</reference>
<dbReference type="InterPro" id="IPR013328">
    <property type="entry name" value="6PGD_dom2"/>
</dbReference>
<dbReference type="InterPro" id="IPR008927">
    <property type="entry name" value="6-PGluconate_DH-like_C_sf"/>
</dbReference>
<dbReference type="Gene3D" id="3.40.50.720">
    <property type="entry name" value="NAD(P)-binding Rossmann-like Domain"/>
    <property type="match status" value="1"/>
</dbReference>
<reference evidence="3 4" key="1">
    <citation type="journal article" date="2011" name="J. Bacteriol.">
        <title>Complete Genome Sequence of Alicyclobacillus acidocaldarius Strain Tc-4-1.</title>
        <authorList>
            <person name="Chen Y."/>
            <person name="He Y."/>
            <person name="Zhang B."/>
            <person name="Yang J."/>
            <person name="Li W."/>
            <person name="Dong Z."/>
            <person name="Hu S."/>
        </authorList>
    </citation>
    <scope>NUCLEOTIDE SEQUENCE [LARGE SCALE GENOMIC DNA]</scope>
    <source>
        <strain evidence="3 4">Tc-4-1</strain>
    </source>
</reference>
<dbReference type="InterPro" id="IPR036291">
    <property type="entry name" value="NAD(P)-bd_dom_sf"/>
</dbReference>